<keyword evidence="1" id="KW-0812">Transmembrane</keyword>
<proteinExistence type="predicted"/>
<dbReference type="Proteomes" id="UP001500457">
    <property type="component" value="Unassembled WGS sequence"/>
</dbReference>
<dbReference type="EMBL" id="BAABHQ010000009">
    <property type="protein sequence ID" value="GAA4881297.1"/>
    <property type="molecule type" value="Genomic_DNA"/>
</dbReference>
<keyword evidence="1" id="KW-1133">Transmembrane helix</keyword>
<keyword evidence="3" id="KW-1185">Reference proteome</keyword>
<keyword evidence="1" id="KW-0472">Membrane</keyword>
<reference evidence="3" key="1">
    <citation type="journal article" date="2019" name="Int. J. Syst. Evol. Microbiol.">
        <title>The Global Catalogue of Microorganisms (GCM) 10K type strain sequencing project: providing services to taxonomists for standard genome sequencing and annotation.</title>
        <authorList>
            <consortium name="The Broad Institute Genomics Platform"/>
            <consortium name="The Broad Institute Genome Sequencing Center for Infectious Disease"/>
            <person name="Wu L."/>
            <person name="Ma J."/>
        </authorList>
    </citation>
    <scope>NUCLEOTIDE SEQUENCE [LARGE SCALE GENOMIC DNA]</scope>
    <source>
        <strain evidence="3">JCM 17983</strain>
    </source>
</reference>
<gene>
    <name evidence="2" type="ORF">GCM10023203_35740</name>
</gene>
<sequence length="45" mass="4870">MTQWLFVLDATGALAKVAPGPPLTLAAAAVGFWAFRRSTRRLIRA</sequence>
<evidence type="ECO:0008006" key="4">
    <source>
        <dbReference type="Google" id="ProtNLM"/>
    </source>
</evidence>
<name>A0ABP9ELR5_9PSEU</name>
<evidence type="ECO:0000256" key="1">
    <source>
        <dbReference type="SAM" id="Phobius"/>
    </source>
</evidence>
<protein>
    <recommendedName>
        <fullName evidence="4">Secreted protein with PEP-CTERM sorting signal</fullName>
    </recommendedName>
</protein>
<dbReference type="RefSeq" id="WP_274231877.1">
    <property type="nucleotide sequence ID" value="NZ_BAABHQ010000009.1"/>
</dbReference>
<organism evidence="2 3">
    <name type="scientific">Actinomycetospora straminea</name>
    <dbReference type="NCBI Taxonomy" id="663607"/>
    <lineage>
        <taxon>Bacteria</taxon>
        <taxon>Bacillati</taxon>
        <taxon>Actinomycetota</taxon>
        <taxon>Actinomycetes</taxon>
        <taxon>Pseudonocardiales</taxon>
        <taxon>Pseudonocardiaceae</taxon>
        <taxon>Actinomycetospora</taxon>
    </lineage>
</organism>
<feature type="transmembrane region" description="Helical" evidence="1">
    <location>
        <begin position="13"/>
        <end position="35"/>
    </location>
</feature>
<comment type="caution">
    <text evidence="2">The sequence shown here is derived from an EMBL/GenBank/DDBJ whole genome shotgun (WGS) entry which is preliminary data.</text>
</comment>
<accession>A0ABP9ELR5</accession>
<evidence type="ECO:0000313" key="2">
    <source>
        <dbReference type="EMBL" id="GAA4881297.1"/>
    </source>
</evidence>
<evidence type="ECO:0000313" key="3">
    <source>
        <dbReference type="Proteomes" id="UP001500457"/>
    </source>
</evidence>